<feature type="transmembrane region" description="Helical" evidence="1">
    <location>
        <begin position="172"/>
        <end position="194"/>
    </location>
</feature>
<feature type="transmembrane region" description="Helical" evidence="1">
    <location>
        <begin position="28"/>
        <end position="46"/>
    </location>
</feature>
<keyword evidence="1" id="KW-0472">Membrane</keyword>
<dbReference type="EMBL" id="JAHJDP010000012">
    <property type="protein sequence ID" value="MBU2689718.1"/>
    <property type="molecule type" value="Genomic_DNA"/>
</dbReference>
<comment type="caution">
    <text evidence="2">The sequence shown here is derived from an EMBL/GenBank/DDBJ whole genome shotgun (WGS) entry which is preliminary data.</text>
</comment>
<protein>
    <submittedName>
        <fullName evidence="2">Uncharacterized protein</fullName>
    </submittedName>
</protein>
<accession>A0A948RRK9</accession>
<organism evidence="2 3">
    <name type="scientific">Eiseniibacteriota bacterium</name>
    <dbReference type="NCBI Taxonomy" id="2212470"/>
    <lineage>
        <taxon>Bacteria</taxon>
        <taxon>Candidatus Eiseniibacteriota</taxon>
    </lineage>
</organism>
<feature type="transmembrane region" description="Helical" evidence="1">
    <location>
        <begin position="5"/>
        <end position="22"/>
    </location>
</feature>
<feature type="transmembrane region" description="Helical" evidence="1">
    <location>
        <begin position="146"/>
        <end position="166"/>
    </location>
</feature>
<reference evidence="2" key="1">
    <citation type="submission" date="2021-05" db="EMBL/GenBank/DDBJ databases">
        <title>Energy efficiency and biological interactions define the core microbiome of deep oligotrophic groundwater.</title>
        <authorList>
            <person name="Mehrshad M."/>
            <person name="Lopez-Fernandez M."/>
            <person name="Bell E."/>
            <person name="Bernier-Latmani R."/>
            <person name="Bertilsson S."/>
            <person name="Dopson M."/>
        </authorList>
    </citation>
    <scope>NUCLEOTIDE SEQUENCE</scope>
    <source>
        <strain evidence="2">Modern_marine.mb.64</strain>
    </source>
</reference>
<name>A0A948RRK9_UNCEI</name>
<proteinExistence type="predicted"/>
<keyword evidence="1" id="KW-0812">Transmembrane</keyword>
<keyword evidence="1" id="KW-1133">Transmembrane helix</keyword>
<evidence type="ECO:0000313" key="3">
    <source>
        <dbReference type="Proteomes" id="UP000777784"/>
    </source>
</evidence>
<evidence type="ECO:0000256" key="1">
    <source>
        <dbReference type="SAM" id="Phobius"/>
    </source>
</evidence>
<feature type="transmembrane region" description="Helical" evidence="1">
    <location>
        <begin position="53"/>
        <end position="74"/>
    </location>
</feature>
<dbReference type="AlphaFoldDB" id="A0A948RRK9"/>
<feature type="transmembrane region" description="Helical" evidence="1">
    <location>
        <begin position="115"/>
        <end position="139"/>
    </location>
</feature>
<dbReference type="Proteomes" id="UP000777784">
    <property type="component" value="Unassembled WGS sequence"/>
</dbReference>
<feature type="transmembrane region" description="Helical" evidence="1">
    <location>
        <begin position="206"/>
        <end position="224"/>
    </location>
</feature>
<gene>
    <name evidence="2" type="ORF">KJ970_02245</name>
</gene>
<evidence type="ECO:0000313" key="2">
    <source>
        <dbReference type="EMBL" id="MBU2689718.1"/>
    </source>
</evidence>
<sequence>MSSRIIYIYLFLATLMGSLSIFSGLKWAVPFVQATLIFPLYLYHVINRESGRAVLHMILWAVLSSAIVVTITILRPELAEKAILRSTGYRDEMFLWIGTGIGPEGTPSQFIPQHILHYVVFLGVSLITLGWGGLVMGAILLNYMNYYVGALVLEAGHPTMAALLGWPPYATIRVIAYICGAIAVSDLMISMILRRNIWNKQITRKFAGWSFLLFLSDIAIKIVIAPQWQKLMSTIISR</sequence>